<sequence length="226" mass="25601">MDTVQVTDKAMTGLEGFITLMNDPNEIRAFYDLHKSLEDTQPMVSFEQYMLSIPEIAQLVEEHYEPAPYTLKQLSQLPEGSLGQVYATRMIAEGLDPDAIQKNAASASLETGVTELERKSRYLTRRRTMTHDIHHTVTNFGTDLSGEVGLSAVYLAQIHHPVSLLYLCAVLLHTMVDPEEYGRALHQLKEGLDMGWKAKNLLAQKWELGWARPLDQWQEDLGITPY</sequence>
<organism evidence="1 2">
    <name type="scientific">Gloeobacter morelensis MG652769</name>
    <dbReference type="NCBI Taxonomy" id="2781736"/>
    <lineage>
        <taxon>Bacteria</taxon>
        <taxon>Bacillati</taxon>
        <taxon>Cyanobacteriota</taxon>
        <taxon>Cyanophyceae</taxon>
        <taxon>Gloeobacterales</taxon>
        <taxon>Gloeobacteraceae</taxon>
        <taxon>Gloeobacter</taxon>
        <taxon>Gloeobacter morelensis</taxon>
    </lineage>
</organism>
<reference evidence="1 2" key="1">
    <citation type="journal article" date="2021" name="Genome Biol. Evol.">
        <title>Complete Genome Sequencing of a Novel Gloeobacter Species from a Waterfall Cave in Mexico.</title>
        <authorList>
            <person name="Saw J.H."/>
            <person name="Cardona T."/>
            <person name="Montejano G."/>
        </authorList>
    </citation>
    <scope>NUCLEOTIDE SEQUENCE [LARGE SCALE GENOMIC DNA]</scope>
    <source>
        <strain evidence="1">MG652769</strain>
    </source>
</reference>
<dbReference type="InterPro" id="IPR007715">
    <property type="entry name" value="Coq4"/>
</dbReference>
<dbReference type="RefSeq" id="WP_230840413.1">
    <property type="nucleotide sequence ID" value="NZ_CP063845.1"/>
</dbReference>
<protein>
    <recommendedName>
        <fullName evidence="3">Ubiquinone biosynthesis protein</fullName>
    </recommendedName>
</protein>
<name>A0ABY3PIF5_9CYAN</name>
<dbReference type="EMBL" id="CP063845">
    <property type="protein sequence ID" value="UFP93411.1"/>
    <property type="molecule type" value="Genomic_DNA"/>
</dbReference>
<proteinExistence type="predicted"/>
<keyword evidence="2" id="KW-1185">Reference proteome</keyword>
<dbReference type="Proteomes" id="UP001054846">
    <property type="component" value="Chromosome"/>
</dbReference>
<dbReference type="PANTHER" id="PTHR12922:SF7">
    <property type="entry name" value="UBIQUINONE BIOSYNTHESIS PROTEIN COQ4 HOMOLOG, MITOCHONDRIAL"/>
    <property type="match status" value="1"/>
</dbReference>
<evidence type="ECO:0000313" key="1">
    <source>
        <dbReference type="EMBL" id="UFP93411.1"/>
    </source>
</evidence>
<dbReference type="PANTHER" id="PTHR12922">
    <property type="entry name" value="UBIQUINONE BIOSYNTHESIS PROTEIN"/>
    <property type="match status" value="1"/>
</dbReference>
<gene>
    <name evidence="1" type="ORF">ISF26_16625</name>
</gene>
<accession>A0ABY3PIF5</accession>
<evidence type="ECO:0000313" key="2">
    <source>
        <dbReference type="Proteomes" id="UP001054846"/>
    </source>
</evidence>
<evidence type="ECO:0008006" key="3">
    <source>
        <dbReference type="Google" id="ProtNLM"/>
    </source>
</evidence>
<dbReference type="Pfam" id="PF05019">
    <property type="entry name" value="Coq4"/>
    <property type="match status" value="1"/>
</dbReference>